<dbReference type="InterPro" id="IPR016033">
    <property type="entry name" value="PolC_DP2_N"/>
</dbReference>
<dbReference type="PANTHER" id="PTHR42210">
    <property type="entry name" value="DNA POLYMERASE II LARGE SUBUNIT"/>
    <property type="match status" value="1"/>
</dbReference>
<evidence type="ECO:0000259" key="1">
    <source>
        <dbReference type="Pfam" id="PF03833"/>
    </source>
</evidence>
<dbReference type="GO" id="GO:0006260">
    <property type="term" value="P:DNA replication"/>
    <property type="evidence" value="ECO:0007669"/>
    <property type="project" value="InterPro"/>
</dbReference>
<protein>
    <recommendedName>
        <fullName evidence="1">DNA polymerase II large subunit DP2 N-terminal domain-containing protein</fullName>
    </recommendedName>
</protein>
<dbReference type="Pfam" id="PF03833">
    <property type="entry name" value="PolC_DP2_N"/>
    <property type="match status" value="1"/>
</dbReference>
<feature type="domain" description="DNA polymerase II large subunit DP2 N-terminal" evidence="1">
    <location>
        <begin position="6"/>
        <end position="83"/>
    </location>
</feature>
<organism evidence="2">
    <name type="scientific">marine sediment metagenome</name>
    <dbReference type="NCBI Taxonomy" id="412755"/>
    <lineage>
        <taxon>unclassified sequences</taxon>
        <taxon>metagenomes</taxon>
        <taxon>ecological metagenomes</taxon>
    </lineage>
</organism>
<evidence type="ECO:0000313" key="2">
    <source>
        <dbReference type="EMBL" id="GAH15787.1"/>
    </source>
</evidence>
<reference evidence="2" key="1">
    <citation type="journal article" date="2014" name="Front. Microbiol.">
        <title>High frequency of phylogenetically diverse reductive dehalogenase-homologous genes in deep subseafloor sedimentary metagenomes.</title>
        <authorList>
            <person name="Kawai M."/>
            <person name="Futagami T."/>
            <person name="Toyoda A."/>
            <person name="Takaki Y."/>
            <person name="Nishi S."/>
            <person name="Hori S."/>
            <person name="Arai W."/>
            <person name="Tsubouchi T."/>
            <person name="Morono Y."/>
            <person name="Uchiyama I."/>
            <person name="Ito T."/>
            <person name="Fujiyama A."/>
            <person name="Inagaki F."/>
            <person name="Takami H."/>
        </authorList>
    </citation>
    <scope>NUCLEOTIDE SEQUENCE</scope>
    <source>
        <strain evidence="2">Expedition CK06-06</strain>
    </source>
</reference>
<dbReference type="InterPro" id="IPR004475">
    <property type="entry name" value="PolC_DP2"/>
</dbReference>
<dbReference type="GO" id="GO:0003677">
    <property type="term" value="F:DNA binding"/>
    <property type="evidence" value="ECO:0007669"/>
    <property type="project" value="InterPro"/>
</dbReference>
<dbReference type="PANTHER" id="PTHR42210:SF1">
    <property type="entry name" value="DNA POLYMERASE II LARGE SUBUNIT"/>
    <property type="match status" value="1"/>
</dbReference>
<accession>X1D6E0</accession>
<feature type="non-terminal residue" evidence="2">
    <location>
        <position position="86"/>
    </location>
</feature>
<proteinExistence type="predicted"/>
<dbReference type="EMBL" id="BART01030256">
    <property type="protein sequence ID" value="GAH15787.1"/>
    <property type="molecule type" value="Genomic_DNA"/>
</dbReference>
<name>X1D6E0_9ZZZZ</name>
<comment type="caution">
    <text evidence="2">The sequence shown here is derived from an EMBL/GenBank/DDBJ whole genome shotgun (WGS) entry which is preliminary data.</text>
</comment>
<dbReference type="AlphaFoldDB" id="X1D6E0"/>
<sequence length="86" mass="9882">MDYDAYILRLEDECDKIYQIAEQARSKGLDPRSTVEIPRASDLADRTQKLLDFLHPRQTASQIRELTAKHDGNRELVAIDIARIVT</sequence>
<gene>
    <name evidence="2" type="ORF">S01H4_52879</name>
</gene>
<dbReference type="GO" id="GO:0003887">
    <property type="term" value="F:DNA-directed DNA polymerase activity"/>
    <property type="evidence" value="ECO:0007669"/>
    <property type="project" value="InterPro"/>
</dbReference>